<sequence length="391" mass="41208">MPKAERREPSYPTRLLGGFGIRADEQQVSVSVQVGAPGCGVLDEPLLLFPVMKTVFITAGLCVVLAATGCSGSEAATPSGPTGPASPVQLTNCGLPLGIGAPPKRSITLEQNATEIMLSLGLGDRMVGTSYQTDPVLPQLRSAYEQVPVLAKLYPSREAVRAANPDFVYSTYSSAYAPDAAGSRADLVKLGVPAYLSPFACENAADAIPTVSFDRIFSEIRDIAAVFGVPERGEKLIREQQGRLDTARRRVPTAVPSATGQPSADPSLLWYYSGTTTPYVAGHGGVPDAVSSLLGARNAFTDVNQKWPAGNWEEIARRNPDVIVVAHLTRGGDGDSAQSKIDFLRRNPVTSKLDAVVGGRIITVSGSSMDPSIRSVEAAELVAAGLRGFVR</sequence>
<dbReference type="AlphaFoldDB" id="A0A1C6RKC8"/>
<dbReference type="Proteomes" id="UP000198906">
    <property type="component" value="Unassembled WGS sequence"/>
</dbReference>
<dbReference type="PROSITE" id="PS50983">
    <property type="entry name" value="FE_B12_PBP"/>
    <property type="match status" value="1"/>
</dbReference>
<name>A0A1C6RKC8_9ACTN</name>
<dbReference type="InterPro" id="IPR002491">
    <property type="entry name" value="ABC_transptr_periplasmic_BD"/>
</dbReference>
<protein>
    <submittedName>
        <fullName evidence="3">Iron complex transport system substrate-binding protein</fullName>
    </submittedName>
</protein>
<evidence type="ECO:0000313" key="4">
    <source>
        <dbReference type="Proteomes" id="UP000198906"/>
    </source>
</evidence>
<accession>A0A1C6RKC8</accession>
<dbReference type="SUPFAM" id="SSF53807">
    <property type="entry name" value="Helical backbone' metal receptor"/>
    <property type="match status" value="1"/>
</dbReference>
<organism evidence="3 4">
    <name type="scientific">Micromonospora inyonensis</name>
    <dbReference type="NCBI Taxonomy" id="47866"/>
    <lineage>
        <taxon>Bacteria</taxon>
        <taxon>Bacillati</taxon>
        <taxon>Actinomycetota</taxon>
        <taxon>Actinomycetes</taxon>
        <taxon>Micromonosporales</taxon>
        <taxon>Micromonosporaceae</taxon>
        <taxon>Micromonospora</taxon>
    </lineage>
</organism>
<dbReference type="Gene3D" id="3.40.50.1980">
    <property type="entry name" value="Nitrogenase molybdenum iron protein domain"/>
    <property type="match status" value="2"/>
</dbReference>
<dbReference type="PANTHER" id="PTHR30535">
    <property type="entry name" value="VITAMIN B12-BINDING PROTEIN"/>
    <property type="match status" value="1"/>
</dbReference>
<gene>
    <name evidence="3" type="ORF">GA0074694_2031</name>
</gene>
<comment type="similarity">
    <text evidence="1">Belongs to the bacterial solute-binding protein 8 family.</text>
</comment>
<dbReference type="STRING" id="47866.GA0074694_2031"/>
<dbReference type="PANTHER" id="PTHR30535:SF7">
    <property type="entry name" value="IRON(III) DICITRATE-BINDING PROTEIN"/>
    <property type="match status" value="1"/>
</dbReference>
<feature type="domain" description="Fe/B12 periplasmic-binding" evidence="2">
    <location>
        <begin position="105"/>
        <end position="391"/>
    </location>
</feature>
<dbReference type="RefSeq" id="WP_091455908.1">
    <property type="nucleotide sequence ID" value="NZ_FMHU01000001.1"/>
</dbReference>
<dbReference type="InterPro" id="IPR050902">
    <property type="entry name" value="ABC_Transporter_SBP"/>
</dbReference>
<dbReference type="EMBL" id="FMHU01000001">
    <property type="protein sequence ID" value="SCL17512.1"/>
    <property type="molecule type" value="Genomic_DNA"/>
</dbReference>
<evidence type="ECO:0000259" key="2">
    <source>
        <dbReference type="PROSITE" id="PS50983"/>
    </source>
</evidence>
<proteinExistence type="inferred from homology"/>
<dbReference type="Pfam" id="PF01497">
    <property type="entry name" value="Peripla_BP_2"/>
    <property type="match status" value="1"/>
</dbReference>
<evidence type="ECO:0000256" key="1">
    <source>
        <dbReference type="ARBA" id="ARBA00008814"/>
    </source>
</evidence>
<reference evidence="4" key="1">
    <citation type="submission" date="2016-06" db="EMBL/GenBank/DDBJ databases">
        <authorList>
            <person name="Varghese N."/>
        </authorList>
    </citation>
    <scope>NUCLEOTIDE SEQUENCE [LARGE SCALE GENOMIC DNA]</scope>
    <source>
        <strain evidence="4">DSM 46123</strain>
    </source>
</reference>
<keyword evidence="4" id="KW-1185">Reference proteome</keyword>
<evidence type="ECO:0000313" key="3">
    <source>
        <dbReference type="EMBL" id="SCL17512.1"/>
    </source>
</evidence>